<evidence type="ECO:0000256" key="4">
    <source>
        <dbReference type="ARBA" id="ARBA00022989"/>
    </source>
</evidence>
<reference evidence="11" key="2">
    <citation type="journal article" date="2022" name="Front. Microbiol.">
        <title>New perspectives on an old grouping: The genomic and phenotypic variability of Oxalobacter formigenes and the implications for calcium oxalate stone prevention.</title>
        <authorList>
            <person name="Chmiel J.A."/>
            <person name="Carr C."/>
            <person name="Stuivenberg G.A."/>
            <person name="Venema R."/>
            <person name="Chanyi R.M."/>
            <person name="Al K.F."/>
            <person name="Giguere D."/>
            <person name="Say H."/>
            <person name="Akouris P.P."/>
            <person name="Dominguez Romero S.A."/>
            <person name="Kwong A."/>
            <person name="Tai V."/>
            <person name="Koval S.F."/>
            <person name="Razvi H."/>
            <person name="Bjazevic J."/>
            <person name="Burton J.P."/>
        </authorList>
    </citation>
    <scope>NUCLEOTIDE SEQUENCE</scope>
    <source>
        <strain evidence="11">OxK</strain>
    </source>
</reference>
<evidence type="ECO:0000256" key="5">
    <source>
        <dbReference type="ARBA" id="ARBA00023065"/>
    </source>
</evidence>
<feature type="transmembrane region" description="Helical" evidence="10">
    <location>
        <begin position="81"/>
        <end position="103"/>
    </location>
</feature>
<dbReference type="InterPro" id="IPR014743">
    <property type="entry name" value="Cl-channel_core"/>
</dbReference>
<proteinExistence type="predicted"/>
<dbReference type="InterPro" id="IPR001807">
    <property type="entry name" value="ClC"/>
</dbReference>
<feature type="transmembrane region" description="Helical" evidence="10">
    <location>
        <begin position="208"/>
        <end position="230"/>
    </location>
</feature>
<keyword evidence="3 10" id="KW-0812">Transmembrane</keyword>
<dbReference type="PRINTS" id="PR00762">
    <property type="entry name" value="CLCHANNEL"/>
</dbReference>
<keyword evidence="13" id="KW-1185">Reference proteome</keyword>
<evidence type="ECO:0000313" key="11">
    <source>
        <dbReference type="EMBL" id="WAV91286.1"/>
    </source>
</evidence>
<evidence type="ECO:0000313" key="13">
    <source>
        <dbReference type="Proteomes" id="UP001164794"/>
    </source>
</evidence>
<evidence type="ECO:0000256" key="1">
    <source>
        <dbReference type="ARBA" id="ARBA00004141"/>
    </source>
</evidence>
<dbReference type="PANTHER" id="PTHR43427:SF6">
    <property type="entry name" value="CHLORIDE CHANNEL PROTEIN CLC-E"/>
    <property type="match status" value="1"/>
</dbReference>
<dbReference type="InterPro" id="IPR050368">
    <property type="entry name" value="ClC-type_chloride_channel"/>
</dbReference>
<feature type="transmembrane region" description="Helical" evidence="10">
    <location>
        <begin position="26"/>
        <end position="49"/>
    </location>
</feature>
<keyword evidence="2" id="KW-0813">Transport</keyword>
<dbReference type="EMBL" id="CP098251">
    <property type="protein sequence ID" value="WAV91286.1"/>
    <property type="molecule type" value="Genomic_DNA"/>
</dbReference>
<organism evidence="11">
    <name type="scientific">Oxalobacter aliiformigenes</name>
    <dbReference type="NCBI Taxonomy" id="2946593"/>
    <lineage>
        <taxon>Bacteria</taxon>
        <taxon>Pseudomonadati</taxon>
        <taxon>Pseudomonadota</taxon>
        <taxon>Betaproteobacteria</taxon>
        <taxon>Burkholderiales</taxon>
        <taxon>Oxalobacteraceae</taxon>
        <taxon>Oxalobacter</taxon>
    </lineage>
</organism>
<dbReference type="Pfam" id="PF00654">
    <property type="entry name" value="Voltage_CLC"/>
    <property type="match status" value="1"/>
</dbReference>
<keyword evidence="5" id="KW-0406">Ion transport</keyword>
<dbReference type="Gene3D" id="1.10.3080.10">
    <property type="entry name" value="Clc chloride channel"/>
    <property type="match status" value="1"/>
</dbReference>
<evidence type="ECO:0000256" key="8">
    <source>
        <dbReference type="ARBA" id="ARBA00023214"/>
    </source>
</evidence>
<dbReference type="GO" id="GO:0034707">
    <property type="term" value="C:chloride channel complex"/>
    <property type="evidence" value="ECO:0007669"/>
    <property type="project" value="UniProtKB-KW"/>
</dbReference>
<protein>
    <submittedName>
        <fullName evidence="11">Chloride channel protein</fullName>
    </submittedName>
</protein>
<keyword evidence="7" id="KW-0869">Chloride channel</keyword>
<evidence type="ECO:0000256" key="7">
    <source>
        <dbReference type="ARBA" id="ARBA00023173"/>
    </source>
</evidence>
<keyword evidence="4 10" id="KW-1133">Transmembrane helix</keyword>
<dbReference type="SUPFAM" id="SSF81340">
    <property type="entry name" value="Clc chloride channel"/>
    <property type="match status" value="1"/>
</dbReference>
<keyword evidence="9" id="KW-0407">Ion channel</keyword>
<reference evidence="12" key="1">
    <citation type="journal article" date="2022" name="Front. Microbiol.">
        <title>New perspectives on an old grouping: The genomic and phenotypic variability of Oxalobacter formigenes and the implications for calcium oxalate stone prevention.</title>
        <authorList>
            <person name="Chmiel J.A."/>
            <person name="Carr C."/>
            <person name="Stuivenberg G.A."/>
            <person name="Venema R."/>
            <person name="Chanyi R.M."/>
            <person name="Al K.F."/>
            <person name="Giguere D."/>
            <person name="Say H."/>
            <person name="Akouris P.P."/>
            <person name="Dominguez Romero S.A."/>
            <person name="Kwong A."/>
            <person name="Tai V."/>
            <person name="Koval S.F."/>
            <person name="Razvi H."/>
            <person name="Bjazevic J."/>
            <person name="Burton J.P."/>
        </authorList>
    </citation>
    <scope>NUCLEOTIDE SEQUENCE</scope>
    <source>
        <strain evidence="12">HOxNP-1</strain>
    </source>
</reference>
<feature type="transmembrane region" description="Helical" evidence="10">
    <location>
        <begin position="166"/>
        <end position="188"/>
    </location>
</feature>
<evidence type="ECO:0000313" key="12">
    <source>
        <dbReference type="EMBL" id="WAV97073.1"/>
    </source>
</evidence>
<feature type="transmembrane region" description="Helical" evidence="10">
    <location>
        <begin position="335"/>
        <end position="353"/>
    </location>
</feature>
<feature type="transmembrane region" description="Helical" evidence="10">
    <location>
        <begin position="251"/>
        <end position="272"/>
    </location>
</feature>
<evidence type="ECO:0000256" key="2">
    <source>
        <dbReference type="ARBA" id="ARBA00022448"/>
    </source>
</evidence>
<evidence type="ECO:0000256" key="3">
    <source>
        <dbReference type="ARBA" id="ARBA00022692"/>
    </source>
</evidence>
<gene>
    <name evidence="12" type="ORF">NB645_09845</name>
    <name evidence="11" type="ORF">NB646_00510</name>
</gene>
<dbReference type="AlphaFoldDB" id="A0A9E9LQ82"/>
<evidence type="ECO:0000256" key="10">
    <source>
        <dbReference type="SAM" id="Phobius"/>
    </source>
</evidence>
<comment type="subcellular location">
    <subcellularLocation>
        <location evidence="1">Membrane</location>
        <topology evidence="1">Multi-pass membrane protein</topology>
    </subcellularLocation>
</comment>
<dbReference type="PANTHER" id="PTHR43427">
    <property type="entry name" value="CHLORIDE CHANNEL PROTEIN CLC-E"/>
    <property type="match status" value="1"/>
</dbReference>
<dbReference type="CDD" id="cd01034">
    <property type="entry name" value="EriC_like"/>
    <property type="match status" value="1"/>
</dbReference>
<accession>A0A9E9LQ82</accession>
<name>A0A9E9LQ82_9BURK</name>
<sequence>MAPVLIGLAGVSMAKASQFAFGINTWIITHFSWGALFYMPAGFAFMIYLTKRFFPGIQGSGIPQVIAVIDDPSHKKKNNLLSIKIIIGKVITLMCGLIMGASIGHEGPMVQIGASIMHRFYGYGTIRTAEQRRMLVLSGGAAGIAATFNTPIAGIMFAMEELTKKYIFNAHSSTLLTVIISGFVSLAIVGNYTYFGYTNEALPFLTHIPAITLCGIVGGLTGGLFSLIVQKFSIILPQKIREAIQNHPYKFAALCGLIVALLGLLTNGMVYGTGYMPTRLSLESDTALHAWYYGPAKFLATLLSALSSIPGGLFAPTLAVGAGIGDGLSLLFPNLAPHSAIIILVMAAYLSGLTRSPLTSFIVTMEITGSQQMLLSLMTATLIASMVSKVICPAPFYHALAQRFEPSPATQKTDKTT</sequence>
<dbReference type="Proteomes" id="UP001164794">
    <property type="component" value="Chromosome"/>
</dbReference>
<dbReference type="Proteomes" id="UP001164819">
    <property type="component" value="Chromosome"/>
</dbReference>
<evidence type="ECO:0000256" key="6">
    <source>
        <dbReference type="ARBA" id="ARBA00023136"/>
    </source>
</evidence>
<dbReference type="RefSeq" id="WP_269264544.1">
    <property type="nucleotide sequence ID" value="NZ_CP098248.1"/>
</dbReference>
<evidence type="ECO:0000256" key="9">
    <source>
        <dbReference type="ARBA" id="ARBA00023303"/>
    </source>
</evidence>
<dbReference type="GO" id="GO:0005254">
    <property type="term" value="F:chloride channel activity"/>
    <property type="evidence" value="ECO:0007669"/>
    <property type="project" value="UniProtKB-KW"/>
</dbReference>
<feature type="transmembrane region" description="Helical" evidence="10">
    <location>
        <begin position="135"/>
        <end position="159"/>
    </location>
</feature>
<dbReference type="EMBL" id="CP098248">
    <property type="protein sequence ID" value="WAV97073.1"/>
    <property type="molecule type" value="Genomic_DNA"/>
</dbReference>
<feature type="transmembrane region" description="Helical" evidence="10">
    <location>
        <begin position="374"/>
        <end position="397"/>
    </location>
</feature>
<keyword evidence="8" id="KW-0868">Chloride</keyword>
<keyword evidence="6 10" id="KW-0472">Membrane</keyword>